<dbReference type="Proteomes" id="UP000031671">
    <property type="component" value="Unassembled WGS sequence"/>
</dbReference>
<comment type="caution">
    <text evidence="2">The sequence shown here is derived from an EMBL/GenBank/DDBJ whole genome shotgun (WGS) entry which is preliminary data.</text>
</comment>
<evidence type="ECO:0000313" key="2">
    <source>
        <dbReference type="EMBL" id="GAM59336.1"/>
    </source>
</evidence>
<dbReference type="AlphaFoldDB" id="A0A0B8NZE5"/>
<dbReference type="EMBL" id="BBSC01000011">
    <property type="protein sequence ID" value="GAM78011.1"/>
    <property type="molecule type" value="Genomic_DNA"/>
</dbReference>
<sequence>MVSIFAVVAGSSVALSHLGEIHGKDLPAEYFSNGYPTILKLLDSEIFMGFIFFVTLAVVVYVLYLFWQLHEIAVHKAAKMSSAHTQIVFALSLCGLFISKTWWVLAIIIAFARWDVIGDSISKVIRNGVSKPKAIENKE</sequence>
<keyword evidence="1" id="KW-1133">Transmembrane helix</keyword>
<keyword evidence="1" id="KW-0472">Membrane</keyword>
<accession>A0A0B8NZE5</accession>
<reference evidence="4 5" key="3">
    <citation type="submission" date="2015-01" db="EMBL/GenBank/DDBJ databases">
        <authorList>
            <consortium name="NBRP consortium"/>
            <person name="Sawabe T."/>
            <person name="Meirelles P."/>
            <person name="Feng G."/>
            <person name="Sayaka M."/>
            <person name="Hattori M."/>
            <person name="Ohkuma M."/>
        </authorList>
    </citation>
    <scope>NUCLEOTIDE SEQUENCE [LARGE SCALE GENOMIC DNA]</scope>
    <source>
        <strain evidence="5">JCM 19231</strain>
        <strain evidence="4">JCM 19241</strain>
        <strain evidence="2">JCM19231</strain>
        <strain evidence="3">JCM19241</strain>
    </source>
</reference>
<reference evidence="3 4" key="2">
    <citation type="submission" date="2015-01" db="EMBL/GenBank/DDBJ databases">
        <title>Vibrio sp. C94 JCM 19241 whole genome shotgun sequence.</title>
        <authorList>
            <person name="Sawabe T."/>
            <person name="Meirelles P."/>
            <person name="Feng G."/>
            <person name="Sayaka M."/>
            <person name="Hattori M."/>
            <person name="Ohkuma M."/>
        </authorList>
    </citation>
    <scope>NUCLEOTIDE SEQUENCE [LARGE SCALE GENOMIC DNA]</scope>
    <source>
        <strain evidence="4">JCM 19241</strain>
        <strain evidence="3">JCM19241</strain>
    </source>
</reference>
<name>A0A0B8NZE5_9VIBR</name>
<evidence type="ECO:0000313" key="3">
    <source>
        <dbReference type="EMBL" id="GAM78011.1"/>
    </source>
</evidence>
<keyword evidence="1" id="KW-0812">Transmembrane</keyword>
<evidence type="ECO:0000256" key="1">
    <source>
        <dbReference type="SAM" id="Phobius"/>
    </source>
</evidence>
<feature type="transmembrane region" description="Helical" evidence="1">
    <location>
        <begin position="87"/>
        <end position="112"/>
    </location>
</feature>
<reference evidence="2 5" key="1">
    <citation type="submission" date="2015-01" db="EMBL/GenBank/DDBJ databases">
        <title>Vibrio sp. C1 JCM 19231 whole genome shotgun sequence.</title>
        <authorList>
            <person name="Sawabe T."/>
            <person name="Meirelles P."/>
            <person name="Feng G."/>
            <person name="Sayaka M."/>
            <person name="Hattori M."/>
            <person name="Ohkuma M."/>
        </authorList>
    </citation>
    <scope>NUCLEOTIDE SEQUENCE [LARGE SCALE GENOMIC DNA]</scope>
    <source>
        <strain evidence="5">JCM 19231</strain>
        <strain evidence="2">JCM19231</strain>
    </source>
</reference>
<gene>
    <name evidence="2" type="ORF">JCM19231_2073</name>
    <name evidence="3" type="ORF">JCM19241_739</name>
</gene>
<dbReference type="Proteomes" id="UP000031666">
    <property type="component" value="Unassembled WGS sequence"/>
</dbReference>
<evidence type="ECO:0000313" key="5">
    <source>
        <dbReference type="Proteomes" id="UP000031671"/>
    </source>
</evidence>
<feature type="transmembrane region" description="Helical" evidence="1">
    <location>
        <begin position="47"/>
        <end position="67"/>
    </location>
</feature>
<dbReference type="EMBL" id="BBRZ01000142">
    <property type="protein sequence ID" value="GAM59336.1"/>
    <property type="molecule type" value="Genomic_DNA"/>
</dbReference>
<keyword evidence="5" id="KW-1185">Reference proteome</keyword>
<accession>A0A0B8QHJ1</accession>
<protein>
    <submittedName>
        <fullName evidence="2 3">Permease</fullName>
    </submittedName>
</protein>
<dbReference type="STRING" id="1481914.JCM19241_739"/>
<evidence type="ECO:0000313" key="4">
    <source>
        <dbReference type="Proteomes" id="UP000031666"/>
    </source>
</evidence>
<proteinExistence type="predicted"/>
<organism evidence="2 5">
    <name type="scientific">Vibrio ishigakensis</name>
    <dbReference type="NCBI Taxonomy" id="1481914"/>
    <lineage>
        <taxon>Bacteria</taxon>
        <taxon>Pseudomonadati</taxon>
        <taxon>Pseudomonadota</taxon>
        <taxon>Gammaproteobacteria</taxon>
        <taxon>Vibrionales</taxon>
        <taxon>Vibrionaceae</taxon>
        <taxon>Vibrio</taxon>
    </lineage>
</organism>